<evidence type="ECO:0000256" key="8">
    <source>
        <dbReference type="ARBA" id="ARBA00022989"/>
    </source>
</evidence>
<dbReference type="GO" id="GO:0005783">
    <property type="term" value="C:endoplasmic reticulum"/>
    <property type="evidence" value="ECO:0007669"/>
    <property type="project" value="TreeGrafter"/>
</dbReference>
<dbReference type="GO" id="GO:0008289">
    <property type="term" value="F:lipid binding"/>
    <property type="evidence" value="ECO:0007669"/>
    <property type="project" value="UniProtKB-KW"/>
</dbReference>
<dbReference type="Pfam" id="PF17047">
    <property type="entry name" value="SMP_LBD"/>
    <property type="match status" value="1"/>
</dbReference>
<evidence type="ECO:0000256" key="6">
    <source>
        <dbReference type="ARBA" id="ARBA00022737"/>
    </source>
</evidence>
<dbReference type="InterPro" id="IPR031468">
    <property type="entry name" value="SMP_LBD"/>
</dbReference>
<dbReference type="GO" id="GO:0016020">
    <property type="term" value="C:membrane"/>
    <property type="evidence" value="ECO:0007669"/>
    <property type="project" value="UniProtKB-SubCell"/>
</dbReference>
<comment type="similarity">
    <text evidence="2">Belongs to the synaptotagmin family.</text>
</comment>
<evidence type="ECO:0000313" key="17">
    <source>
        <dbReference type="Proteomes" id="UP000245207"/>
    </source>
</evidence>
<evidence type="ECO:0000256" key="4">
    <source>
        <dbReference type="ARBA" id="ARBA00022692"/>
    </source>
</evidence>
<dbReference type="PROSITE" id="PS51847">
    <property type="entry name" value="SMP"/>
    <property type="match status" value="1"/>
</dbReference>
<reference evidence="16 17" key="1">
    <citation type="journal article" date="2018" name="Mol. Plant">
        <title>The genome of Artemisia annua provides insight into the evolution of Asteraceae family and artemisinin biosynthesis.</title>
        <authorList>
            <person name="Shen Q."/>
            <person name="Zhang L."/>
            <person name="Liao Z."/>
            <person name="Wang S."/>
            <person name="Yan T."/>
            <person name="Shi P."/>
            <person name="Liu M."/>
            <person name="Fu X."/>
            <person name="Pan Q."/>
            <person name="Wang Y."/>
            <person name="Lv Z."/>
            <person name="Lu X."/>
            <person name="Zhang F."/>
            <person name="Jiang W."/>
            <person name="Ma Y."/>
            <person name="Chen M."/>
            <person name="Hao X."/>
            <person name="Li L."/>
            <person name="Tang Y."/>
            <person name="Lv G."/>
            <person name="Zhou Y."/>
            <person name="Sun X."/>
            <person name="Brodelius P.E."/>
            <person name="Rose J.K.C."/>
            <person name="Tang K."/>
        </authorList>
    </citation>
    <scope>NUCLEOTIDE SEQUENCE [LARGE SCALE GENOMIC DNA]</scope>
    <source>
        <strain evidence="17">cv. Huhao1</strain>
        <tissue evidence="16">Leaf</tissue>
    </source>
</reference>
<evidence type="ECO:0000256" key="10">
    <source>
        <dbReference type="ARBA" id="ARBA00023121"/>
    </source>
</evidence>
<feature type="domain" description="C2" evidence="14">
    <location>
        <begin position="324"/>
        <end position="445"/>
    </location>
</feature>
<evidence type="ECO:0000259" key="15">
    <source>
        <dbReference type="PROSITE" id="PS51847"/>
    </source>
</evidence>
<evidence type="ECO:0000256" key="3">
    <source>
        <dbReference type="ARBA" id="ARBA00022448"/>
    </source>
</evidence>
<keyword evidence="7" id="KW-0106">Calcium</keyword>
<dbReference type="PROSITE" id="PS50004">
    <property type="entry name" value="C2"/>
    <property type="match status" value="2"/>
</dbReference>
<organism evidence="16 17">
    <name type="scientific">Artemisia annua</name>
    <name type="common">Sweet wormwood</name>
    <dbReference type="NCBI Taxonomy" id="35608"/>
    <lineage>
        <taxon>Eukaryota</taxon>
        <taxon>Viridiplantae</taxon>
        <taxon>Streptophyta</taxon>
        <taxon>Embryophyta</taxon>
        <taxon>Tracheophyta</taxon>
        <taxon>Spermatophyta</taxon>
        <taxon>Magnoliopsida</taxon>
        <taxon>eudicotyledons</taxon>
        <taxon>Gunneridae</taxon>
        <taxon>Pentapetalae</taxon>
        <taxon>asterids</taxon>
        <taxon>campanulids</taxon>
        <taxon>Asterales</taxon>
        <taxon>Asteraceae</taxon>
        <taxon>Asteroideae</taxon>
        <taxon>Anthemideae</taxon>
        <taxon>Artemisiinae</taxon>
        <taxon>Artemisia</taxon>
    </lineage>
</organism>
<dbReference type="STRING" id="35608.A0A2U1Q936"/>
<evidence type="ECO:0000259" key="14">
    <source>
        <dbReference type="PROSITE" id="PS50004"/>
    </source>
</evidence>
<feature type="domain" description="C2" evidence="14">
    <location>
        <begin position="500"/>
        <end position="618"/>
    </location>
</feature>
<keyword evidence="5" id="KW-0479">Metal-binding</keyword>
<accession>A0A2U1Q936</accession>
<evidence type="ECO:0000256" key="11">
    <source>
        <dbReference type="ARBA" id="ARBA00023136"/>
    </source>
</evidence>
<dbReference type="SMART" id="SM00239">
    <property type="entry name" value="C2"/>
    <property type="match status" value="2"/>
</dbReference>
<dbReference type="PRINTS" id="PR00360">
    <property type="entry name" value="C2DOMAIN"/>
</dbReference>
<keyword evidence="9" id="KW-0445">Lipid transport</keyword>
<keyword evidence="10" id="KW-0446">Lipid-binding</keyword>
<gene>
    <name evidence="16" type="ORF">CTI12_AA056350</name>
</gene>
<dbReference type="FunFam" id="2.60.40.150:FF:000135">
    <property type="entry name" value="Plant synaptotagmin"/>
    <property type="match status" value="1"/>
</dbReference>
<dbReference type="Proteomes" id="UP000245207">
    <property type="component" value="Unassembled WGS sequence"/>
</dbReference>
<keyword evidence="17" id="KW-1185">Reference proteome</keyword>
<sequence length="643" mass="71615">MSFVVGLVIGIVLGFGFIFVFVKLQNDRSKSRIALANTVAAFARMSREDSRKLLAPEYYPSWVVFSQRQKLSIIAPLNSTYFACTFRIPSELIKENVEPVLEQYRPIVLSSLTFSKLTLGTVAPQFTGVSVIEEQSDGITLELEMNWDGNPDIVLDVKTRLGVGLPVQAASELIKENVEPVLEQYRPIVLSSLTFSKLTLGTVAPQFTGVSVIEEQSDGITLELEMNWDGNPDIVLDVKTRLGVGLPVQVKDIGFTGVFRLIFKPLVNEFPCFGAVSFSLRQKKKMDFTLKVVGGDISAIPGVADALESTIHDAVEDSITWPVRKVIPILPGDYSDLELKPMGTLEVKLVQAHGLTNKDLVGKSDPFAKLYIRPLRSRTKTSKVIDNDLNPVWNEHFEFVVEDISTQHLTVKIYDDDGLQASELIGGAQVKLSELEPGKVKDVWLKLVKDLEIHRDNKDRGKVHLELLYCPYGVGNGFEKPFRSNLTMTSLERALKMGSSAEDGYLADTKKRTVIIRGVLSVTVISAEDLPPADLMGKADPFVVLTMKKSGTRNKTRVVNENLNPIWNQTFDFVVEDGLHDMLIAEVWDHDTFGKDFMGKCIVTLTRVILEGEYKESFQVDGTKSGKLTLNLKWLAQPLYRNS</sequence>
<dbReference type="EMBL" id="PKPP01000309">
    <property type="protein sequence ID" value="PWA94518.1"/>
    <property type="molecule type" value="Genomic_DNA"/>
</dbReference>
<evidence type="ECO:0000256" key="1">
    <source>
        <dbReference type="ARBA" id="ARBA00004167"/>
    </source>
</evidence>
<dbReference type="CDD" id="cd00030">
    <property type="entry name" value="C2"/>
    <property type="match status" value="2"/>
</dbReference>
<feature type="transmembrane region" description="Helical" evidence="13">
    <location>
        <begin position="6"/>
        <end position="24"/>
    </location>
</feature>
<dbReference type="Gene3D" id="2.60.40.150">
    <property type="entry name" value="C2 domain"/>
    <property type="match status" value="2"/>
</dbReference>
<dbReference type="GO" id="GO:0046872">
    <property type="term" value="F:metal ion binding"/>
    <property type="evidence" value="ECO:0007669"/>
    <property type="project" value="UniProtKB-KW"/>
</dbReference>
<comment type="caution">
    <text evidence="16">The sequence shown here is derived from an EMBL/GenBank/DDBJ whole genome shotgun (WGS) entry which is preliminary data.</text>
</comment>
<proteinExistence type="inferred from homology"/>
<name>A0A2U1Q936_ARTAN</name>
<dbReference type="SUPFAM" id="SSF49562">
    <property type="entry name" value="C2 domain (Calcium/lipid-binding domain, CaLB)"/>
    <property type="match status" value="2"/>
</dbReference>
<evidence type="ECO:0000313" key="16">
    <source>
        <dbReference type="EMBL" id="PWA94518.1"/>
    </source>
</evidence>
<protein>
    <submittedName>
        <fullName evidence="16">C2 calcium-dependent membrane targeting</fullName>
    </submittedName>
</protein>
<dbReference type="FunFam" id="2.60.40.150:FF:000100">
    <property type="entry name" value="Extended synaptotagmin-2"/>
    <property type="match status" value="1"/>
</dbReference>
<evidence type="ECO:0000256" key="13">
    <source>
        <dbReference type="SAM" id="Phobius"/>
    </source>
</evidence>
<dbReference type="InterPro" id="IPR045050">
    <property type="entry name" value="Synaptotagmin_plant"/>
</dbReference>
<keyword evidence="8 13" id="KW-1133">Transmembrane helix</keyword>
<dbReference type="PANTHER" id="PTHR10774">
    <property type="entry name" value="EXTENDED SYNAPTOTAGMIN-RELATED"/>
    <property type="match status" value="1"/>
</dbReference>
<evidence type="ECO:0000256" key="2">
    <source>
        <dbReference type="ARBA" id="ARBA00006996"/>
    </source>
</evidence>
<feature type="domain" description="SMP-LTD" evidence="15">
    <location>
        <begin position="141"/>
        <end position="330"/>
    </location>
</feature>
<dbReference type="PANTHER" id="PTHR10774:SF206">
    <property type="entry name" value="C2 DOMAIN, SYNAPTOTAGMIN-LIKE MITOCHONDRIAL-LIPID-BINDING DOMAIN, C2 DOMAIN SUPERFAMILY"/>
    <property type="match status" value="1"/>
</dbReference>
<keyword evidence="11 13" id="KW-0472">Membrane</keyword>
<dbReference type="CDD" id="cd21677">
    <property type="entry name" value="SMP_SYT"/>
    <property type="match status" value="1"/>
</dbReference>
<dbReference type="InterPro" id="IPR035892">
    <property type="entry name" value="C2_domain_sf"/>
</dbReference>
<keyword evidence="3" id="KW-0813">Transport</keyword>
<dbReference type="AlphaFoldDB" id="A0A2U1Q936"/>
<evidence type="ECO:0000256" key="7">
    <source>
        <dbReference type="ARBA" id="ARBA00022837"/>
    </source>
</evidence>
<dbReference type="OrthoDB" id="67700at2759"/>
<evidence type="ECO:0000256" key="9">
    <source>
        <dbReference type="ARBA" id="ARBA00023055"/>
    </source>
</evidence>
<evidence type="ECO:0000256" key="5">
    <source>
        <dbReference type="ARBA" id="ARBA00022723"/>
    </source>
</evidence>
<dbReference type="GO" id="GO:0006869">
    <property type="term" value="P:lipid transport"/>
    <property type="evidence" value="ECO:0007669"/>
    <property type="project" value="UniProtKB-KW"/>
</dbReference>
<keyword evidence="4 13" id="KW-0812">Transmembrane</keyword>
<comment type="subcellular location">
    <subcellularLocation>
        <location evidence="1">Membrane</location>
        <topology evidence="1">Single-pass membrane protein</topology>
    </subcellularLocation>
</comment>
<comment type="function">
    <text evidence="12">May be involved in membrane trafficking.</text>
</comment>
<dbReference type="Pfam" id="PF00168">
    <property type="entry name" value="C2"/>
    <property type="match status" value="2"/>
</dbReference>
<evidence type="ECO:0000256" key="12">
    <source>
        <dbReference type="ARBA" id="ARBA00058920"/>
    </source>
</evidence>
<dbReference type="InterPro" id="IPR000008">
    <property type="entry name" value="C2_dom"/>
</dbReference>
<dbReference type="InterPro" id="IPR039010">
    <property type="entry name" value="Synaptotagmin_SMP"/>
</dbReference>
<keyword evidence="6" id="KW-0677">Repeat</keyword>